<feature type="coiled-coil region" evidence="1">
    <location>
        <begin position="217"/>
        <end position="333"/>
    </location>
</feature>
<protein>
    <submittedName>
        <fullName evidence="3">Uncharacterized protein</fullName>
    </submittedName>
</protein>
<dbReference type="Proteomes" id="UP000316270">
    <property type="component" value="Chromosome 2"/>
</dbReference>
<organism evidence="3 4">
    <name type="scientific">Venturia effusa</name>
    <dbReference type="NCBI Taxonomy" id="50376"/>
    <lineage>
        <taxon>Eukaryota</taxon>
        <taxon>Fungi</taxon>
        <taxon>Dikarya</taxon>
        <taxon>Ascomycota</taxon>
        <taxon>Pezizomycotina</taxon>
        <taxon>Dothideomycetes</taxon>
        <taxon>Pleosporomycetidae</taxon>
        <taxon>Venturiales</taxon>
        <taxon>Venturiaceae</taxon>
        <taxon>Venturia</taxon>
    </lineage>
</organism>
<feature type="coiled-coil region" evidence="1">
    <location>
        <begin position="431"/>
        <end position="630"/>
    </location>
</feature>
<feature type="compositionally biased region" description="Low complexity" evidence="2">
    <location>
        <begin position="128"/>
        <end position="137"/>
    </location>
</feature>
<name>A0A517KZ27_9PEZI</name>
<evidence type="ECO:0000256" key="1">
    <source>
        <dbReference type="SAM" id="Coils"/>
    </source>
</evidence>
<dbReference type="OrthoDB" id="3911405at2759"/>
<keyword evidence="1" id="KW-0175">Coiled coil</keyword>
<reference evidence="3 4" key="1">
    <citation type="submission" date="2019-07" db="EMBL/GenBank/DDBJ databases">
        <title>Finished genome of Venturia effusa.</title>
        <authorList>
            <person name="Young C.A."/>
            <person name="Cox M.P."/>
            <person name="Ganley A.R.D."/>
            <person name="David W.J."/>
        </authorList>
    </citation>
    <scope>NUCLEOTIDE SEQUENCE [LARGE SCALE GENOMIC DNA]</scope>
    <source>
        <strain evidence="4">albino</strain>
    </source>
</reference>
<keyword evidence="4" id="KW-1185">Reference proteome</keyword>
<evidence type="ECO:0000313" key="3">
    <source>
        <dbReference type="EMBL" id="QDS68631.1"/>
    </source>
</evidence>
<evidence type="ECO:0000256" key="2">
    <source>
        <dbReference type="SAM" id="MobiDB-lite"/>
    </source>
</evidence>
<dbReference type="AlphaFoldDB" id="A0A517KZ27"/>
<feature type="region of interest" description="Disordered" evidence="2">
    <location>
        <begin position="1"/>
        <end position="21"/>
    </location>
</feature>
<accession>A0A517KZ27</accession>
<feature type="region of interest" description="Disordered" evidence="2">
    <location>
        <begin position="83"/>
        <end position="165"/>
    </location>
</feature>
<dbReference type="EMBL" id="CP042186">
    <property type="protein sequence ID" value="QDS68631.1"/>
    <property type="molecule type" value="Genomic_DNA"/>
</dbReference>
<feature type="compositionally biased region" description="Basic and acidic residues" evidence="2">
    <location>
        <begin position="112"/>
        <end position="123"/>
    </location>
</feature>
<dbReference type="STRING" id="50376.A0A517KZ27"/>
<proteinExistence type="predicted"/>
<evidence type="ECO:0000313" key="4">
    <source>
        <dbReference type="Proteomes" id="UP000316270"/>
    </source>
</evidence>
<gene>
    <name evidence="3" type="ORF">FKW77_001538</name>
</gene>
<sequence length="661" mass="74773">MPSSPPRRIHSRGSSLSSNSSLYSLNLDALIPPDEHDESSLELQQPATNAIDVVNSEDIDGPTDFTQNMEYWMSAKLPNVVEPTRLEGAPRKDMEEYIGSDDTPTTTKHVPAKHDSPLEKPLDDIPPESEISSPSTPLTVVERTSPPSRPGTRQATVEDYEDTPVRLRDTLEAPPTIPDAAPGPSQTELALEKALQTLRADLTWVRSQMEHQKHRHVREVKDTKAAHELQLEEAKREIEVLVKELEELGSEKTRVLEEAFGLQDNYDALSANTTKLEHALRETKAKAEQDTNRLKTEHAETIDRLKSEHAEAMDRLKSEHAETIEQLEFKRHQEISAIETKAEEAAVNALEARSRDEERARALQDENSNQIEALTKECALLRTRLAEFEAERRQEISSKAEASLSVTNAAEKHSHTETQLQSLQEHTSAQIKALTEARDLLQSSLDKMEADHRLELLVIEAEAEETVSNAVEQHTRKEDQSSAQIASLSKERDLLLTKFKDQKSKSAKSQSEFEAAIAAFESKVKVLENNKAVLAEELQKLRTKFSSAVRVADSKANSNLKENQKLSIDLKATNERLNETNEKLREANEKLQLAEEKSEAVNARFDKTVKDMLRKRDREWRTRVAELENEKKIMGKVLMKEWGEKECGLTEPKQGYRYKYV</sequence>
<feature type="compositionally biased region" description="Basic and acidic residues" evidence="2">
    <location>
        <begin position="84"/>
        <end position="95"/>
    </location>
</feature>